<dbReference type="GO" id="GO:0003700">
    <property type="term" value="F:DNA-binding transcription factor activity"/>
    <property type="evidence" value="ECO:0007669"/>
    <property type="project" value="InterPro"/>
</dbReference>
<keyword evidence="3" id="KW-0804">Transcription</keyword>
<dbReference type="InterPro" id="IPR036388">
    <property type="entry name" value="WH-like_DNA-bd_sf"/>
</dbReference>
<dbReference type="GO" id="GO:0003677">
    <property type="term" value="F:DNA binding"/>
    <property type="evidence" value="ECO:0007669"/>
    <property type="project" value="UniProtKB-KW"/>
</dbReference>
<evidence type="ECO:0000313" key="6">
    <source>
        <dbReference type="Proteomes" id="UP001172911"/>
    </source>
</evidence>
<keyword evidence="1" id="KW-0805">Transcription regulation</keyword>
<dbReference type="PRINTS" id="PR00598">
    <property type="entry name" value="HTHMARR"/>
</dbReference>
<organism evidence="5 6">
    <name type="scientific">Desulforamulus aquiferis</name>
    <dbReference type="NCBI Taxonomy" id="1397668"/>
    <lineage>
        <taxon>Bacteria</taxon>
        <taxon>Bacillati</taxon>
        <taxon>Bacillota</taxon>
        <taxon>Clostridia</taxon>
        <taxon>Eubacteriales</taxon>
        <taxon>Peptococcaceae</taxon>
        <taxon>Desulforamulus</taxon>
    </lineage>
</organism>
<feature type="domain" description="HTH marR-type" evidence="4">
    <location>
        <begin position="14"/>
        <end position="148"/>
    </location>
</feature>
<keyword evidence="6" id="KW-1185">Reference proteome</keyword>
<dbReference type="EMBL" id="JARPTC010000020">
    <property type="protein sequence ID" value="MDO7788214.1"/>
    <property type="molecule type" value="Genomic_DNA"/>
</dbReference>
<dbReference type="RefSeq" id="WP_304543952.1">
    <property type="nucleotide sequence ID" value="NZ_JARPTC010000020.1"/>
</dbReference>
<dbReference type="PANTHER" id="PTHR42756">
    <property type="entry name" value="TRANSCRIPTIONAL REGULATOR, MARR"/>
    <property type="match status" value="1"/>
</dbReference>
<dbReference type="Proteomes" id="UP001172911">
    <property type="component" value="Unassembled WGS sequence"/>
</dbReference>
<accession>A0AAW7ZFV4</accession>
<evidence type="ECO:0000256" key="2">
    <source>
        <dbReference type="ARBA" id="ARBA00023125"/>
    </source>
</evidence>
<reference evidence="5" key="1">
    <citation type="journal article" date="2023" name="J. Hazard. Mater.">
        <title>Anaerobic biodegradation of pyrene and benzo[a]pyrene by a new sulfate-reducing Desulforamulus aquiferis strain DSA.</title>
        <authorList>
            <person name="Zhang Z."/>
            <person name="Sun J."/>
            <person name="Gong X."/>
            <person name="Wang C."/>
            <person name="Wang H."/>
        </authorList>
    </citation>
    <scope>NUCLEOTIDE SEQUENCE</scope>
    <source>
        <strain evidence="5">DSA</strain>
    </source>
</reference>
<dbReference type="SMART" id="SM00347">
    <property type="entry name" value="HTH_MARR"/>
    <property type="match status" value="1"/>
</dbReference>
<dbReference type="PANTHER" id="PTHR42756:SF1">
    <property type="entry name" value="TRANSCRIPTIONAL REPRESSOR OF EMRAB OPERON"/>
    <property type="match status" value="1"/>
</dbReference>
<dbReference type="PROSITE" id="PS50995">
    <property type="entry name" value="HTH_MARR_2"/>
    <property type="match status" value="1"/>
</dbReference>
<dbReference type="Pfam" id="PF01047">
    <property type="entry name" value="MarR"/>
    <property type="match status" value="1"/>
</dbReference>
<gene>
    <name evidence="5" type="ORF">P6N53_13365</name>
</gene>
<dbReference type="InterPro" id="IPR036390">
    <property type="entry name" value="WH_DNA-bd_sf"/>
</dbReference>
<dbReference type="AlphaFoldDB" id="A0AAW7ZFV4"/>
<dbReference type="SUPFAM" id="SSF46785">
    <property type="entry name" value="Winged helix' DNA-binding domain"/>
    <property type="match status" value="1"/>
</dbReference>
<evidence type="ECO:0000256" key="3">
    <source>
        <dbReference type="ARBA" id="ARBA00023163"/>
    </source>
</evidence>
<evidence type="ECO:0000259" key="4">
    <source>
        <dbReference type="PROSITE" id="PS50995"/>
    </source>
</evidence>
<name>A0AAW7ZFV4_9FIRM</name>
<comment type="caution">
    <text evidence="5">The sequence shown here is derived from an EMBL/GenBank/DDBJ whole genome shotgun (WGS) entry which is preliminary data.</text>
</comment>
<reference evidence="5" key="2">
    <citation type="submission" date="2023-03" db="EMBL/GenBank/DDBJ databases">
        <authorList>
            <person name="Zhang Z."/>
        </authorList>
    </citation>
    <scope>NUCLEOTIDE SEQUENCE</scope>
    <source>
        <strain evidence="5">DSA</strain>
    </source>
</reference>
<sequence>MDESVNNFKNFKVTDTLGHIVNRVAIIMRKKLTARFKEEGVELTPEEFAILFKLWEEDGLFQSEITEKTLKDKTRVTRLLDNLIKKSFVEKKIDKNDRRSYQIFLTDKGIRHKYRVLPIVREIMNQSSNQVSSRDLEITIKTLKKVFENINSVF</sequence>
<evidence type="ECO:0000313" key="5">
    <source>
        <dbReference type="EMBL" id="MDO7788214.1"/>
    </source>
</evidence>
<proteinExistence type="predicted"/>
<dbReference type="InterPro" id="IPR000835">
    <property type="entry name" value="HTH_MarR-typ"/>
</dbReference>
<keyword evidence="2" id="KW-0238">DNA-binding</keyword>
<protein>
    <submittedName>
        <fullName evidence="5">MarR family transcriptional regulator</fullName>
    </submittedName>
</protein>
<dbReference type="Gene3D" id="1.10.10.10">
    <property type="entry name" value="Winged helix-like DNA-binding domain superfamily/Winged helix DNA-binding domain"/>
    <property type="match status" value="1"/>
</dbReference>
<evidence type="ECO:0000256" key="1">
    <source>
        <dbReference type="ARBA" id="ARBA00023015"/>
    </source>
</evidence>